<feature type="region of interest" description="Disordered" evidence="4">
    <location>
        <begin position="302"/>
        <end position="324"/>
    </location>
</feature>
<organism evidence="6 7">
    <name type="scientific">Streptomyces yaizuensis</name>
    <dbReference type="NCBI Taxonomy" id="2989713"/>
    <lineage>
        <taxon>Bacteria</taxon>
        <taxon>Bacillati</taxon>
        <taxon>Actinomycetota</taxon>
        <taxon>Actinomycetes</taxon>
        <taxon>Kitasatosporales</taxon>
        <taxon>Streptomycetaceae</taxon>
        <taxon>Streptomyces</taxon>
    </lineage>
</organism>
<accession>A0ABQ5NRU5</accession>
<keyword evidence="7" id="KW-1185">Reference proteome</keyword>
<feature type="domain" description="HTH araC/xylS-type" evidence="5">
    <location>
        <begin position="206"/>
        <end position="302"/>
    </location>
</feature>
<proteinExistence type="predicted"/>
<evidence type="ECO:0000259" key="5">
    <source>
        <dbReference type="PROSITE" id="PS01124"/>
    </source>
</evidence>
<reference evidence="6 7" key="1">
    <citation type="submission" date="2022-10" db="EMBL/GenBank/DDBJ databases">
        <title>Draft genome sequence of Streptomyces sp. YSPA8.</title>
        <authorList>
            <person name="Moriuchi R."/>
            <person name="Dohra H."/>
            <person name="Yamamura H."/>
            <person name="Kodani S."/>
        </authorList>
    </citation>
    <scope>NUCLEOTIDE SEQUENCE [LARGE SCALE GENOMIC DNA]</scope>
    <source>
        <strain evidence="6 7">YSPA8</strain>
    </source>
</reference>
<dbReference type="InterPro" id="IPR009057">
    <property type="entry name" value="Homeodomain-like_sf"/>
</dbReference>
<keyword evidence="3" id="KW-0804">Transcription</keyword>
<dbReference type="SMART" id="SM00342">
    <property type="entry name" value="HTH_ARAC"/>
    <property type="match status" value="1"/>
</dbReference>
<name>A0ABQ5NRU5_9ACTN</name>
<dbReference type="InterPro" id="IPR018060">
    <property type="entry name" value="HTH_AraC"/>
</dbReference>
<evidence type="ECO:0000256" key="1">
    <source>
        <dbReference type="ARBA" id="ARBA00023015"/>
    </source>
</evidence>
<dbReference type="Proteomes" id="UP001291653">
    <property type="component" value="Unassembled WGS sequence"/>
</dbReference>
<evidence type="ECO:0000256" key="2">
    <source>
        <dbReference type="ARBA" id="ARBA00023125"/>
    </source>
</evidence>
<dbReference type="RefSeq" id="WP_323445005.1">
    <property type="nucleotide sequence ID" value="NZ_BSBI01000001.1"/>
</dbReference>
<evidence type="ECO:0000313" key="6">
    <source>
        <dbReference type="EMBL" id="GLF92885.1"/>
    </source>
</evidence>
<dbReference type="EMBL" id="BSBI01000001">
    <property type="protein sequence ID" value="GLF92885.1"/>
    <property type="molecule type" value="Genomic_DNA"/>
</dbReference>
<dbReference type="PROSITE" id="PS01124">
    <property type="entry name" value="HTH_ARAC_FAMILY_2"/>
    <property type="match status" value="1"/>
</dbReference>
<sequence length="324" mass="34194">MEEMDEYASAHLVALVQRALAAQGIHTVAPTSAGALLPFRAKHRFLTGVAREHGLMPLLRVGAALSAYSSDPAVSALLGSVTPHDLFERWQRLERFTHSRHRVVVRERGAVYLVAEHVGPPGAPPDPAADALVLGVLTALLALCGARDITVDAGRGGSGPVTVFSGGGFTAPPPGLDSGLWRFTWSHTAPPAAAARAQEPGQDAVSRARRLLAADPARRWTLGGLAAELGVPPRSLQRRLAGAGGFGGLLGRVRTEAAAELLMRSGHSVSVIGFACGYADQPHFTRHFKLRTAMTPAAYRSAFRQPAPGERGGPTHVPTKRRTP</sequence>
<evidence type="ECO:0000313" key="7">
    <source>
        <dbReference type="Proteomes" id="UP001291653"/>
    </source>
</evidence>
<keyword evidence="1" id="KW-0805">Transcription regulation</keyword>
<keyword evidence="2" id="KW-0238">DNA-binding</keyword>
<dbReference type="Gene3D" id="1.10.10.60">
    <property type="entry name" value="Homeodomain-like"/>
    <property type="match status" value="1"/>
</dbReference>
<comment type="caution">
    <text evidence="6">The sequence shown here is derived from an EMBL/GenBank/DDBJ whole genome shotgun (WGS) entry which is preliminary data.</text>
</comment>
<dbReference type="Pfam" id="PF12833">
    <property type="entry name" value="HTH_18"/>
    <property type="match status" value="1"/>
</dbReference>
<dbReference type="PANTHER" id="PTHR47894:SF4">
    <property type="entry name" value="HTH-TYPE TRANSCRIPTIONAL REGULATOR GADX"/>
    <property type="match status" value="1"/>
</dbReference>
<evidence type="ECO:0000256" key="3">
    <source>
        <dbReference type="ARBA" id="ARBA00023163"/>
    </source>
</evidence>
<dbReference type="SUPFAM" id="SSF46689">
    <property type="entry name" value="Homeodomain-like"/>
    <property type="match status" value="1"/>
</dbReference>
<protein>
    <submittedName>
        <fullName evidence="6">AraC family transcriptional regulator</fullName>
    </submittedName>
</protein>
<evidence type="ECO:0000256" key="4">
    <source>
        <dbReference type="SAM" id="MobiDB-lite"/>
    </source>
</evidence>
<dbReference type="PANTHER" id="PTHR47894">
    <property type="entry name" value="HTH-TYPE TRANSCRIPTIONAL REGULATOR GADX"/>
    <property type="match status" value="1"/>
</dbReference>
<gene>
    <name evidence="6" type="ORF">SYYSPA8_01330</name>
</gene>